<feature type="chain" id="PRO_5040114073" description="Neprosin PEP catalytic domain-containing protein" evidence="1">
    <location>
        <begin position="26"/>
        <end position="864"/>
    </location>
</feature>
<organism evidence="3 4">
    <name type="scientific">Carnegiea gigantea</name>
    <dbReference type="NCBI Taxonomy" id="171969"/>
    <lineage>
        <taxon>Eukaryota</taxon>
        <taxon>Viridiplantae</taxon>
        <taxon>Streptophyta</taxon>
        <taxon>Embryophyta</taxon>
        <taxon>Tracheophyta</taxon>
        <taxon>Spermatophyta</taxon>
        <taxon>Magnoliopsida</taxon>
        <taxon>eudicotyledons</taxon>
        <taxon>Gunneridae</taxon>
        <taxon>Pentapetalae</taxon>
        <taxon>Caryophyllales</taxon>
        <taxon>Cactineae</taxon>
        <taxon>Cactaceae</taxon>
        <taxon>Cactoideae</taxon>
        <taxon>Echinocereeae</taxon>
        <taxon>Carnegiea</taxon>
    </lineage>
</organism>
<dbReference type="OrthoDB" id="1858978at2759"/>
<name>A0A9Q1KIA5_9CARY</name>
<dbReference type="AlphaFoldDB" id="A0A9Q1KIA5"/>
<dbReference type="PROSITE" id="PS52045">
    <property type="entry name" value="NEPROSIN_PEP_CD"/>
    <property type="match status" value="2"/>
</dbReference>
<dbReference type="InterPro" id="IPR053168">
    <property type="entry name" value="Glutamic_endopeptidase"/>
</dbReference>
<dbReference type="PANTHER" id="PTHR31589:SF2">
    <property type="entry name" value="ASLB (DUF239)-RELATED"/>
    <property type="match status" value="1"/>
</dbReference>
<proteinExistence type="predicted"/>
<evidence type="ECO:0000313" key="3">
    <source>
        <dbReference type="EMBL" id="KAJ8443364.1"/>
    </source>
</evidence>
<dbReference type="Gene3D" id="3.90.1320.10">
    <property type="entry name" value="Outer-capsid protein sigma 3, large lobe"/>
    <property type="match status" value="2"/>
</dbReference>
<evidence type="ECO:0000259" key="2">
    <source>
        <dbReference type="PROSITE" id="PS52045"/>
    </source>
</evidence>
<dbReference type="InterPro" id="IPR004314">
    <property type="entry name" value="Neprosin"/>
</dbReference>
<dbReference type="EMBL" id="JAKOGI010000120">
    <property type="protein sequence ID" value="KAJ8443364.1"/>
    <property type="molecule type" value="Genomic_DNA"/>
</dbReference>
<reference evidence="3" key="1">
    <citation type="submission" date="2022-04" db="EMBL/GenBank/DDBJ databases">
        <title>Carnegiea gigantea Genome sequencing and assembly v2.</title>
        <authorList>
            <person name="Copetti D."/>
            <person name="Sanderson M.J."/>
            <person name="Burquez A."/>
            <person name="Wojciechowski M.F."/>
        </authorList>
    </citation>
    <scope>NUCLEOTIDE SEQUENCE</scope>
    <source>
        <strain evidence="3">SGP5-SGP5p</strain>
        <tissue evidence="3">Aerial part</tissue>
    </source>
</reference>
<feature type="domain" description="Neprosin PEP catalytic" evidence="2">
    <location>
        <begin position="591"/>
        <end position="864"/>
    </location>
</feature>
<keyword evidence="4" id="KW-1185">Reference proteome</keyword>
<dbReference type="InterPro" id="IPR025521">
    <property type="entry name" value="Neprosin_propep"/>
</dbReference>
<feature type="signal peptide" evidence="1">
    <location>
        <begin position="1"/>
        <end position="25"/>
    </location>
</feature>
<feature type="domain" description="Neprosin PEP catalytic" evidence="2">
    <location>
        <begin position="174"/>
        <end position="428"/>
    </location>
</feature>
<dbReference type="PANTHER" id="PTHR31589">
    <property type="entry name" value="PROTEIN, PUTATIVE (DUF239)-RELATED-RELATED"/>
    <property type="match status" value="1"/>
</dbReference>
<sequence length="864" mass="96835">MSFSRWRLIAEVLVLANFLFISSYAIEGEYREKQVISYLDDKLKFLNRHAVKSIQSPDGDTIDCVDIYKQPALDHPALKNHTIQMRPSFIPVPDSSKSQNHSSSRSIPLQVWQRSGSCPKGTIPIRRVSKQDLLRFDDLERFGRKNPQFVNTSESDNRQGRGDRTVVINDGTVSLGPQVNLSSAMLVATVYHFVGSRASLNVWNPRVASPDEYTTSQIWLLGGGRDDYESVEAGWMVNPKLYGDKQTRLFAYWTSDASKKTGCFDLLCSGFVQTSTKVALGAAITPVSSVFGPQYEIPVSIYMDKKTDNWWLRINDNIDLGYWPSSLFSDYLKSSATLAQWGGEVYSPDVRKSPHTTTAMGSGSFAEDLFDVASYVAHIRVMDFSFTWKYPQYVGTYADEWNCYSAYHYVPGYMTEPVLFFGGPGQNPSYAMQGKHNEKQVTSYINNKLMIVQRHAVKSIQSSDGDVIDCVDIHKQPALDHPALKNHTIQMKPSYIPVPDSRHDKNTSNRSIPLQIWRRSGSCPTGTIPIRRPRTQDLLRADDLERFGRKNPQFVNSSDNRLVLGDRTLVINGGTVSLGPQENRSSPDKALRMTFNEIQSAIMVATAFHFVGAKASLNVWNPRLGALDEYTTSQIWLLGGGPNDLESIEAGWMVNPKFYGDTQTRFFAYWTSDGSKTTGCFNLLCSGFVQTSPAVALGAAINPVSSKFGPQYEIPVSIYMFSTEIALPDPFVPLMQDKKTFNWWLQVNEKIDVGYWPSSLFKNYLKSGAPLVQWGGEVYSPNVRKSPHTTTAMGSGGFAEDLFGGASYAAHVRIMDYSFSWKYPPFVGTYADEWNCYTAYHYVPGYLDEPTLFFGGPGQNPRCP</sequence>
<evidence type="ECO:0000256" key="1">
    <source>
        <dbReference type="SAM" id="SignalP"/>
    </source>
</evidence>
<dbReference type="Pfam" id="PF03080">
    <property type="entry name" value="Neprosin"/>
    <property type="match status" value="2"/>
</dbReference>
<gene>
    <name evidence="3" type="ORF">Cgig2_018797</name>
</gene>
<dbReference type="Pfam" id="PF14365">
    <property type="entry name" value="Neprosin_AP"/>
    <property type="match status" value="2"/>
</dbReference>
<protein>
    <recommendedName>
        <fullName evidence="2">Neprosin PEP catalytic domain-containing protein</fullName>
    </recommendedName>
</protein>
<dbReference type="Proteomes" id="UP001153076">
    <property type="component" value="Unassembled WGS sequence"/>
</dbReference>
<keyword evidence="1" id="KW-0732">Signal</keyword>
<accession>A0A9Q1KIA5</accession>
<evidence type="ECO:0000313" key="4">
    <source>
        <dbReference type="Proteomes" id="UP001153076"/>
    </source>
</evidence>
<comment type="caution">
    <text evidence="3">The sequence shown here is derived from an EMBL/GenBank/DDBJ whole genome shotgun (WGS) entry which is preliminary data.</text>
</comment>